<evidence type="ECO:0000313" key="6">
    <source>
        <dbReference type="Proteomes" id="UP000220102"/>
    </source>
</evidence>
<dbReference type="EMBL" id="PDEQ01000002">
    <property type="protein sequence ID" value="PEN14296.1"/>
    <property type="molecule type" value="Genomic_DNA"/>
</dbReference>
<dbReference type="PANTHER" id="PTHR43217:SF1">
    <property type="entry name" value="SUCCINATE SEMIALDEHYDE DEHYDROGENASE [NAD(P)+] SAD"/>
    <property type="match status" value="1"/>
</dbReference>
<dbReference type="CDD" id="cd07100">
    <property type="entry name" value="ALDH_SSADH1_GabD1"/>
    <property type="match status" value="1"/>
</dbReference>
<name>A0A2A8D054_9BACT</name>
<dbReference type="FunFam" id="3.40.309.10:FF:000010">
    <property type="entry name" value="Gamma-aminobutyraldehyde dehydrogenase"/>
    <property type="match status" value="1"/>
</dbReference>
<dbReference type="GO" id="GO:0004030">
    <property type="term" value="F:aldehyde dehydrogenase [NAD(P)+] activity"/>
    <property type="evidence" value="ECO:0007669"/>
    <property type="project" value="InterPro"/>
</dbReference>
<evidence type="ECO:0000256" key="1">
    <source>
        <dbReference type="ARBA" id="ARBA00009986"/>
    </source>
</evidence>
<reference evidence="5 6" key="1">
    <citation type="submission" date="2017-10" db="EMBL/GenBank/DDBJ databases">
        <title>Draft genome of Longibacter Salinarum.</title>
        <authorList>
            <person name="Goh K.M."/>
            <person name="Shamsir M.S."/>
            <person name="Lim S.W."/>
        </authorList>
    </citation>
    <scope>NUCLEOTIDE SEQUENCE [LARGE SCALE GENOMIC DNA]</scope>
    <source>
        <strain evidence="5 6">KCTC 52045</strain>
    </source>
</reference>
<proteinExistence type="inferred from homology"/>
<dbReference type="InterPro" id="IPR047110">
    <property type="entry name" value="GABD/Sad-like"/>
</dbReference>
<accession>A0A2A8D054</accession>
<comment type="caution">
    <text evidence="5">The sequence shown here is derived from an EMBL/GenBank/DDBJ whole genome shotgun (WGS) entry which is preliminary data.</text>
</comment>
<comment type="similarity">
    <text evidence="1">Belongs to the aldehyde dehydrogenase family.</text>
</comment>
<evidence type="ECO:0000256" key="3">
    <source>
        <dbReference type="ARBA" id="ARBA00023002"/>
    </source>
</evidence>
<gene>
    <name evidence="5" type="ORF">CRI94_04465</name>
</gene>
<organism evidence="5 6">
    <name type="scientific">Longibacter salinarum</name>
    <dbReference type="NCBI Taxonomy" id="1850348"/>
    <lineage>
        <taxon>Bacteria</taxon>
        <taxon>Pseudomonadati</taxon>
        <taxon>Rhodothermota</taxon>
        <taxon>Rhodothermia</taxon>
        <taxon>Rhodothermales</taxon>
        <taxon>Salisaetaceae</taxon>
        <taxon>Longibacter</taxon>
    </lineage>
</organism>
<dbReference type="OrthoDB" id="973869at2"/>
<evidence type="ECO:0000256" key="2">
    <source>
        <dbReference type="ARBA" id="ARBA00022857"/>
    </source>
</evidence>
<dbReference type="InterPro" id="IPR016163">
    <property type="entry name" value="Ald_DH_C"/>
</dbReference>
<keyword evidence="2" id="KW-0521">NADP</keyword>
<dbReference type="InterPro" id="IPR015590">
    <property type="entry name" value="Aldehyde_DH_dom"/>
</dbReference>
<feature type="domain" description="Aldehyde dehydrogenase" evidence="4">
    <location>
        <begin position="3"/>
        <end position="451"/>
    </location>
</feature>
<dbReference type="PANTHER" id="PTHR43217">
    <property type="entry name" value="SUCCINATE SEMIALDEHYDE DEHYDROGENASE [NAD(P)+] SAD"/>
    <property type="match status" value="1"/>
</dbReference>
<protein>
    <submittedName>
        <fullName evidence="5">NADP-dependent succinic semialdehyde dehydrogenase</fullName>
    </submittedName>
</protein>
<dbReference type="GO" id="GO:0004777">
    <property type="term" value="F:succinate-semialdehyde dehydrogenase (NAD+) activity"/>
    <property type="evidence" value="ECO:0007669"/>
    <property type="project" value="TreeGrafter"/>
</dbReference>
<dbReference type="InterPro" id="IPR016162">
    <property type="entry name" value="Ald_DH_N"/>
</dbReference>
<evidence type="ECO:0000259" key="4">
    <source>
        <dbReference type="Pfam" id="PF00171"/>
    </source>
</evidence>
<dbReference type="Proteomes" id="UP000220102">
    <property type="component" value="Unassembled WGS sequence"/>
</dbReference>
<dbReference type="RefSeq" id="WP_098074474.1">
    <property type="nucleotide sequence ID" value="NZ_PDEQ01000002.1"/>
</dbReference>
<dbReference type="SUPFAM" id="SSF53720">
    <property type="entry name" value="ALDH-like"/>
    <property type="match status" value="1"/>
</dbReference>
<evidence type="ECO:0000313" key="5">
    <source>
        <dbReference type="EMBL" id="PEN14296.1"/>
    </source>
</evidence>
<dbReference type="InterPro" id="IPR016161">
    <property type="entry name" value="Ald_DH/histidinol_DH"/>
</dbReference>
<dbReference type="AlphaFoldDB" id="A0A2A8D054"/>
<dbReference type="Gene3D" id="3.40.605.10">
    <property type="entry name" value="Aldehyde Dehydrogenase, Chain A, domain 1"/>
    <property type="match status" value="1"/>
</dbReference>
<keyword evidence="3" id="KW-0560">Oxidoreductase</keyword>
<dbReference type="Pfam" id="PF00171">
    <property type="entry name" value="Aldedh"/>
    <property type="match status" value="1"/>
</dbReference>
<dbReference type="FunFam" id="3.40.605.10:FF:000012">
    <property type="entry name" value="NAD-dependent succinate-semialdehyde dehydrogenase"/>
    <property type="match status" value="1"/>
</dbReference>
<sequence>MAYQTVSPTTGEEIARYSTHDADEIDERLNWAMEAFKDHRDRTYNARAERLETVADLLEKRAREYGELMTREMGKPIDQAVSEAEKCAWVCRYYAQHAESFLADEPEETPAKRSFVAYEPLGPIFAVMPWNFPFWQAFRCAAPALMAGNVVLLKHASNVQGCADAMEDLFKEAGFENHEFQVVRPARKHVSDIIQDRRVRGSALTGSVAAGSAIGREAGDAIKPSVLELGGSDPFIVLDDADLDRAVDIGVTARMQNNGQSCIAAKRFILHSSIAKEFTRRFISAVEDLKVGDPMDDMTDIGPMAREDLRDTVHDQVERAIRDGAVAEAGGHSVDRDGFFYKPTVLTEVERGTVAFDEEIFGPVASLIVAEDAREAVDLANDTRFGLGASIFTEDREKGERLARRVEAGCVFVNEMVKSDPRLPFGGVKDSGYGRELSRHGIREFVNAKTIWVE</sequence>
<dbReference type="InterPro" id="IPR044148">
    <property type="entry name" value="ALDH_GabD1-like"/>
</dbReference>
<dbReference type="Gene3D" id="3.40.309.10">
    <property type="entry name" value="Aldehyde Dehydrogenase, Chain A, domain 2"/>
    <property type="match status" value="1"/>
</dbReference>
<keyword evidence="6" id="KW-1185">Reference proteome</keyword>